<dbReference type="InterPro" id="IPR052404">
    <property type="entry name" value="SPP1-like_terminase"/>
</dbReference>
<feature type="region of interest" description="Disordered" evidence="3">
    <location>
        <begin position="133"/>
        <end position="153"/>
    </location>
</feature>
<evidence type="ECO:0000256" key="2">
    <source>
        <dbReference type="ARBA" id="ARBA00023219"/>
    </source>
</evidence>
<organism evidence="4 5">
    <name type="scientific">Halomonas salipaludis</name>
    <dbReference type="NCBI Taxonomy" id="2032625"/>
    <lineage>
        <taxon>Bacteria</taxon>
        <taxon>Pseudomonadati</taxon>
        <taxon>Pseudomonadota</taxon>
        <taxon>Gammaproteobacteria</taxon>
        <taxon>Oceanospirillales</taxon>
        <taxon>Halomonadaceae</taxon>
        <taxon>Halomonas</taxon>
    </lineage>
</organism>
<feature type="region of interest" description="Disordered" evidence="3">
    <location>
        <begin position="1"/>
        <end position="21"/>
    </location>
</feature>
<dbReference type="PANTHER" id="PTHR41328:SF2">
    <property type="entry name" value="TERMINASE SMALL SUBUNIT"/>
    <property type="match status" value="1"/>
</dbReference>
<keyword evidence="5" id="KW-1185">Reference proteome</keyword>
<dbReference type="GO" id="GO:0051276">
    <property type="term" value="P:chromosome organization"/>
    <property type="evidence" value="ECO:0007669"/>
    <property type="project" value="InterPro"/>
</dbReference>
<dbReference type="InterPro" id="IPR005335">
    <property type="entry name" value="Terminase_ssu"/>
</dbReference>
<dbReference type="Proteomes" id="UP000217771">
    <property type="component" value="Unassembled WGS sequence"/>
</dbReference>
<name>A0A2A2EPN1_9GAMM</name>
<evidence type="ECO:0000256" key="3">
    <source>
        <dbReference type="SAM" id="MobiDB-lite"/>
    </source>
</evidence>
<dbReference type="Pfam" id="PF03592">
    <property type="entry name" value="Terminase_2"/>
    <property type="match status" value="1"/>
</dbReference>
<dbReference type="AlphaFoldDB" id="A0A2A2EPN1"/>
<sequence>MKDLTQRAPNPTKKNENDLTDFQKRVADEYLVDGKAGPAYRRAGGKAKDPYRSGCEIVGNPKVDAYIRERQAEIAHRLEIDAETVVRRWWEIATADVNELVQHRRCACRYCYGDDHRYQWVDEEEWQEACRQSEAAGTPRKAPSNDGGYGYLRSADPHPDCPKCDGEGDAIVFVADTRRLGPQARALYAGLKTTKDGMEIKTQDQAKALENVAKHLGMLDAKLNLGIKEDDSLTALVKAIATGGKREEQSLLPNED</sequence>
<accession>A0A2A2EPN1</accession>
<dbReference type="Gene3D" id="1.10.10.1400">
    <property type="entry name" value="Terminase, small subunit, N-terminal DNA-binding domain, HTH motif"/>
    <property type="match status" value="1"/>
</dbReference>
<proteinExistence type="predicted"/>
<dbReference type="PANTHER" id="PTHR41328">
    <property type="entry name" value="TERMINASE SMALL SUBUNIT-RELATED"/>
    <property type="match status" value="1"/>
</dbReference>
<keyword evidence="2" id="KW-0231">Viral genome packaging</keyword>
<keyword evidence="1" id="KW-1188">Viral release from host cell</keyword>
<gene>
    <name evidence="4" type="ORF">CK498_22710</name>
</gene>
<dbReference type="EMBL" id="NSKB01000011">
    <property type="protein sequence ID" value="PAU74359.1"/>
    <property type="molecule type" value="Genomic_DNA"/>
</dbReference>
<evidence type="ECO:0000313" key="5">
    <source>
        <dbReference type="Proteomes" id="UP000217771"/>
    </source>
</evidence>
<dbReference type="RefSeq" id="WP_095623145.1">
    <property type="nucleotide sequence ID" value="NZ_NSKB01000011.1"/>
</dbReference>
<dbReference type="OrthoDB" id="8227562at2"/>
<dbReference type="InterPro" id="IPR038713">
    <property type="entry name" value="Terminase_Gp1_N_sf"/>
</dbReference>
<reference evidence="4 5" key="1">
    <citation type="submission" date="2017-08" db="EMBL/GenBank/DDBJ databases">
        <title>Halomonas alkalisoli sp. nov., isolated from saline alkaline soil.</title>
        <authorList>
            <person name="Wang D."/>
            <person name="Zhang G."/>
        </authorList>
    </citation>
    <scope>NUCLEOTIDE SEQUENCE [LARGE SCALE GENOMIC DNA]</scope>
    <source>
        <strain evidence="4 5">WRN001</strain>
    </source>
</reference>
<protein>
    <submittedName>
        <fullName evidence="4">Terminase small subunit</fullName>
    </submittedName>
</protein>
<comment type="caution">
    <text evidence="4">The sequence shown here is derived from an EMBL/GenBank/DDBJ whole genome shotgun (WGS) entry which is preliminary data.</text>
</comment>
<evidence type="ECO:0000313" key="4">
    <source>
        <dbReference type="EMBL" id="PAU74359.1"/>
    </source>
</evidence>
<evidence type="ECO:0000256" key="1">
    <source>
        <dbReference type="ARBA" id="ARBA00022612"/>
    </source>
</evidence>